<evidence type="ECO:0000313" key="1">
    <source>
        <dbReference type="EMBL" id="ONM22623.1"/>
    </source>
</evidence>
<gene>
    <name evidence="1" type="ORF">ZEAMMB73_Zm00001d006035</name>
</gene>
<organism evidence="1">
    <name type="scientific">Zea mays</name>
    <name type="common">Maize</name>
    <dbReference type="NCBI Taxonomy" id="4577"/>
    <lineage>
        <taxon>Eukaryota</taxon>
        <taxon>Viridiplantae</taxon>
        <taxon>Streptophyta</taxon>
        <taxon>Embryophyta</taxon>
        <taxon>Tracheophyta</taxon>
        <taxon>Spermatophyta</taxon>
        <taxon>Magnoliopsida</taxon>
        <taxon>Liliopsida</taxon>
        <taxon>Poales</taxon>
        <taxon>Poaceae</taxon>
        <taxon>PACMAD clade</taxon>
        <taxon>Panicoideae</taxon>
        <taxon>Andropogonodae</taxon>
        <taxon>Andropogoneae</taxon>
        <taxon>Tripsacinae</taxon>
        <taxon>Zea</taxon>
    </lineage>
</organism>
<dbReference type="InParanoid" id="A0A1D6ESB5"/>
<reference evidence="1" key="1">
    <citation type="submission" date="2015-12" db="EMBL/GenBank/DDBJ databases">
        <title>Update maize B73 reference genome by single molecule sequencing technologies.</title>
        <authorList>
            <consortium name="Maize Genome Sequencing Project"/>
            <person name="Ware D."/>
        </authorList>
    </citation>
    <scope>NUCLEOTIDE SEQUENCE [LARGE SCALE GENOMIC DNA]</scope>
    <source>
        <tissue evidence="1">Seedling</tissue>
    </source>
</reference>
<accession>A0A1D6ESB5</accession>
<dbReference type="EMBL" id="CM007648">
    <property type="protein sequence ID" value="ONM22623.1"/>
    <property type="molecule type" value="Genomic_DNA"/>
</dbReference>
<protein>
    <submittedName>
        <fullName evidence="1">Uncharacterized protein</fullName>
    </submittedName>
</protein>
<proteinExistence type="predicted"/>
<name>A0A1D6ESB5_MAIZE</name>
<sequence>MDAGTNASDMEPSGPYFLGRPRFFLVPGSPAPPECTGAPPLPPTPAKLEADAALPPTGWYVAVAGGTELTGVKMAVPSVVYAMRRPCVPPEDGGVAGVFGSPNGSLPAITPCSGDGLTSIIPHRTGAPKQKRNYESGNLRLSSAIFLD</sequence>
<dbReference type="AlphaFoldDB" id="A0A1D6ESB5"/>